<protein>
    <submittedName>
        <fullName evidence="2">Uncharacterized protein</fullName>
    </submittedName>
</protein>
<gene>
    <name evidence="2" type="ORF">ABDJ85_14470</name>
</gene>
<feature type="compositionally biased region" description="Basic and acidic residues" evidence="1">
    <location>
        <begin position="97"/>
        <end position="111"/>
    </location>
</feature>
<comment type="caution">
    <text evidence="2">The sequence shown here is derived from an EMBL/GenBank/DDBJ whole genome shotgun (WGS) entry which is preliminary data.</text>
</comment>
<evidence type="ECO:0000313" key="3">
    <source>
        <dbReference type="Proteomes" id="UP001495147"/>
    </source>
</evidence>
<name>A0ABV0G4N6_9BURK</name>
<organism evidence="2 3">
    <name type="scientific">Roseateles paludis</name>
    <dbReference type="NCBI Taxonomy" id="3145238"/>
    <lineage>
        <taxon>Bacteria</taxon>
        <taxon>Pseudomonadati</taxon>
        <taxon>Pseudomonadota</taxon>
        <taxon>Betaproteobacteria</taxon>
        <taxon>Burkholderiales</taxon>
        <taxon>Sphaerotilaceae</taxon>
        <taxon>Roseateles</taxon>
    </lineage>
</organism>
<accession>A0ABV0G4N6</accession>
<evidence type="ECO:0000256" key="1">
    <source>
        <dbReference type="SAM" id="MobiDB-lite"/>
    </source>
</evidence>
<dbReference type="EMBL" id="JBDPZD010000004">
    <property type="protein sequence ID" value="MEO3692679.1"/>
    <property type="molecule type" value="Genomic_DNA"/>
</dbReference>
<reference evidence="2 3" key="1">
    <citation type="submission" date="2024-05" db="EMBL/GenBank/DDBJ databases">
        <title>Roseateles sp. DJS-2-20 16S ribosomal RNA gene Genome sequencing and assembly.</title>
        <authorList>
            <person name="Woo H."/>
        </authorList>
    </citation>
    <scope>NUCLEOTIDE SEQUENCE [LARGE SCALE GENOMIC DNA]</scope>
    <source>
        <strain evidence="2 3">DJS-2-20</strain>
    </source>
</reference>
<dbReference type="RefSeq" id="WP_347705497.1">
    <property type="nucleotide sequence ID" value="NZ_JBDPZD010000004.1"/>
</dbReference>
<dbReference type="Proteomes" id="UP001495147">
    <property type="component" value="Unassembled WGS sequence"/>
</dbReference>
<feature type="region of interest" description="Disordered" evidence="1">
    <location>
        <begin position="87"/>
        <end position="111"/>
    </location>
</feature>
<proteinExistence type="predicted"/>
<keyword evidence="3" id="KW-1185">Reference proteome</keyword>
<evidence type="ECO:0000313" key="2">
    <source>
        <dbReference type="EMBL" id="MEO3692679.1"/>
    </source>
</evidence>
<sequence length="111" mass="12725">MTLTHVFAALGFLVCLGLGVHMLLPARMQARLGAWAADRWLRLSTAWANTRVSRRRKRLERTAEAEAEAAIRRAKALSRESVRKPDGVWEGNVFRPDNFKQESDDDRRNLH</sequence>